<keyword evidence="2" id="KW-0378">Hydrolase</keyword>
<keyword evidence="3" id="KW-1185">Reference proteome</keyword>
<evidence type="ECO:0000259" key="1">
    <source>
        <dbReference type="Pfam" id="PF12697"/>
    </source>
</evidence>
<dbReference type="Pfam" id="PF12697">
    <property type="entry name" value="Abhydrolase_6"/>
    <property type="match status" value="1"/>
</dbReference>
<sequence>MIAEARGTGTPIILIHGFEVDHRIMLPLDGALDRDGWRRIYLDLPWAEGAEDTGESTPSQLAEALVDEVRGIIGDGDFAIIGNSFGAVLARHAAHRLAERCLGLATLAGVFRLAHGDRTLPAHQVARRDPGVLESAGAARADFEELSVVQTPHTLRAFERYVLPGLHGADAAVLDRLGENYADGPSPEADAPVFTAPALHVFGRQDQVVGYADGLATVEHYPHGTVVALDGAGHNLHLEHPQLVGALLGDWLDRIEASRSW</sequence>
<dbReference type="Proteomes" id="UP000196778">
    <property type="component" value="Unassembled WGS sequence"/>
</dbReference>
<dbReference type="PANTHER" id="PTHR43798">
    <property type="entry name" value="MONOACYLGLYCEROL LIPASE"/>
    <property type="match status" value="1"/>
</dbReference>
<dbReference type="Gene3D" id="3.40.50.1820">
    <property type="entry name" value="alpha/beta hydrolase"/>
    <property type="match status" value="1"/>
</dbReference>
<feature type="domain" description="AB hydrolase-1" evidence="1">
    <location>
        <begin position="12"/>
        <end position="244"/>
    </location>
</feature>
<dbReference type="AlphaFoldDB" id="A0A1R4KBH6"/>
<dbReference type="InterPro" id="IPR029058">
    <property type="entry name" value="AB_hydrolase_fold"/>
</dbReference>
<evidence type="ECO:0000313" key="3">
    <source>
        <dbReference type="Proteomes" id="UP000196778"/>
    </source>
</evidence>
<dbReference type="GO" id="GO:0016787">
    <property type="term" value="F:hydrolase activity"/>
    <property type="evidence" value="ECO:0007669"/>
    <property type="project" value="UniProtKB-KW"/>
</dbReference>
<name>A0A1R4KBH6_9MICO</name>
<dbReference type="OrthoDB" id="27092at2"/>
<gene>
    <name evidence="2" type="ORF">FM119_12775</name>
</gene>
<dbReference type="SUPFAM" id="SSF53474">
    <property type="entry name" value="alpha/beta-Hydrolases"/>
    <property type="match status" value="1"/>
</dbReference>
<dbReference type="PANTHER" id="PTHR43798:SF6">
    <property type="entry name" value="HYDROLASE, PUTATIVE (AFU_ORTHOLOGUE AFUA_4G13070)-RELATED"/>
    <property type="match status" value="1"/>
</dbReference>
<dbReference type="InterPro" id="IPR050266">
    <property type="entry name" value="AB_hydrolase_sf"/>
</dbReference>
<proteinExistence type="predicted"/>
<protein>
    <submittedName>
        <fullName evidence="2">Hydrolase, alpha/beta fold family</fullName>
    </submittedName>
</protein>
<dbReference type="EMBL" id="FUKR01000074">
    <property type="protein sequence ID" value="SJN41666.1"/>
    <property type="molecule type" value="Genomic_DNA"/>
</dbReference>
<reference evidence="3" key="1">
    <citation type="submission" date="2017-02" db="EMBL/GenBank/DDBJ databases">
        <authorList>
            <person name="Dridi B."/>
        </authorList>
    </citation>
    <scope>NUCLEOTIDE SEQUENCE [LARGE SCALE GENOMIC DNA]</scope>
    <source>
        <strain evidence="3">EB411</strain>
    </source>
</reference>
<dbReference type="InterPro" id="IPR000073">
    <property type="entry name" value="AB_hydrolase_1"/>
</dbReference>
<evidence type="ECO:0000313" key="2">
    <source>
        <dbReference type="EMBL" id="SJN41666.1"/>
    </source>
</evidence>
<dbReference type="RefSeq" id="WP_087138555.1">
    <property type="nucleotide sequence ID" value="NZ_FUKR01000074.1"/>
</dbReference>
<accession>A0A1R4KBH6</accession>
<organism evidence="2 3">
    <name type="scientific">Mycetocola reblochoni REB411</name>
    <dbReference type="NCBI Taxonomy" id="1255698"/>
    <lineage>
        <taxon>Bacteria</taxon>
        <taxon>Bacillati</taxon>
        <taxon>Actinomycetota</taxon>
        <taxon>Actinomycetes</taxon>
        <taxon>Micrococcales</taxon>
        <taxon>Microbacteriaceae</taxon>
        <taxon>Mycetocola</taxon>
    </lineage>
</organism>